<keyword evidence="3" id="KW-1185">Reference proteome</keyword>
<proteinExistence type="predicted"/>
<dbReference type="EMBL" id="JAAMRF010000001">
    <property type="protein sequence ID" value="MBA1272100.1"/>
    <property type="molecule type" value="Genomic_DNA"/>
</dbReference>
<keyword evidence="1" id="KW-0472">Membrane</keyword>
<evidence type="ECO:0000313" key="2">
    <source>
        <dbReference type="EMBL" id="MBA1272100.1"/>
    </source>
</evidence>
<dbReference type="Proteomes" id="UP000786387">
    <property type="component" value="Unassembled WGS sequence"/>
</dbReference>
<comment type="caution">
    <text evidence="2">The sequence shown here is derived from an EMBL/GenBank/DDBJ whole genome shotgun (WGS) entry which is preliminary data.</text>
</comment>
<evidence type="ECO:0000313" key="3">
    <source>
        <dbReference type="Proteomes" id="UP000786387"/>
    </source>
</evidence>
<organism evidence="2 3">
    <name type="scientific">Stutzerimonas azotifigens</name>
    <dbReference type="NCBI Taxonomy" id="291995"/>
    <lineage>
        <taxon>Bacteria</taxon>
        <taxon>Pseudomonadati</taxon>
        <taxon>Pseudomonadota</taxon>
        <taxon>Gammaproteobacteria</taxon>
        <taxon>Pseudomonadales</taxon>
        <taxon>Pseudomonadaceae</taxon>
        <taxon>Stutzerimonas</taxon>
    </lineage>
</organism>
<feature type="transmembrane region" description="Helical" evidence="1">
    <location>
        <begin position="31"/>
        <end position="51"/>
    </location>
</feature>
<gene>
    <name evidence="2" type="ORF">G7026_01895</name>
</gene>
<keyword evidence="1" id="KW-0812">Transmembrane</keyword>
<protein>
    <recommendedName>
        <fullName evidence="4">Amidotransferase</fullName>
    </recommendedName>
</protein>
<name>A0ABR5YVX8_9GAMM</name>
<feature type="transmembrane region" description="Helical" evidence="1">
    <location>
        <begin position="6"/>
        <end position="24"/>
    </location>
</feature>
<sequence length="54" mass="6041">MDTFHWMLLLIVAGFLLLGVGFNCRDKEWGVGLLSLGVVCMLSSLLYKVYITFG</sequence>
<dbReference type="RefSeq" id="WP_178080337.1">
    <property type="nucleotide sequence ID" value="NZ_JAAMRF010000001.1"/>
</dbReference>
<evidence type="ECO:0000256" key="1">
    <source>
        <dbReference type="SAM" id="Phobius"/>
    </source>
</evidence>
<reference evidence="2 3" key="1">
    <citation type="submission" date="2020-02" db="EMBL/GenBank/DDBJ databases">
        <title>Synteny-based analysis reveals conserved mechanism for high triclosan tolerance in Pseudomonas, as well as instances of horizontal transfer.</title>
        <authorList>
            <person name="Mcfarland A.G."/>
            <person name="Bertucci H.K."/>
            <person name="Litmann E."/>
            <person name="Shen J."/>
            <person name="Huttenhower C."/>
            <person name="Hartmann E.M."/>
        </authorList>
    </citation>
    <scope>NUCLEOTIDE SEQUENCE [LARGE SCALE GENOMIC DNA]</scope>
    <source>
        <strain evidence="2 3">115A1</strain>
    </source>
</reference>
<keyword evidence="1" id="KW-1133">Transmembrane helix</keyword>
<accession>A0ABR5YVX8</accession>
<evidence type="ECO:0008006" key="4">
    <source>
        <dbReference type="Google" id="ProtNLM"/>
    </source>
</evidence>